<proteinExistence type="predicted"/>
<keyword evidence="2" id="KW-1185">Reference proteome</keyword>
<comment type="caution">
    <text evidence="1">The sequence shown here is derived from an EMBL/GenBank/DDBJ whole genome shotgun (WGS) entry which is preliminary data.</text>
</comment>
<organism evidence="1 2">
    <name type="scientific">Veillonella atypica KON</name>
    <dbReference type="NCBI Taxonomy" id="1128111"/>
    <lineage>
        <taxon>Bacteria</taxon>
        <taxon>Bacillati</taxon>
        <taxon>Bacillota</taxon>
        <taxon>Negativicutes</taxon>
        <taxon>Veillonellales</taxon>
        <taxon>Veillonellaceae</taxon>
        <taxon>Veillonella</taxon>
    </lineage>
</organism>
<name>A0ABP2ST33_9FIRM</name>
<sequence>MDKPSEATLVGRGPRPKTVKLAGAEGDLSIAGNVVLIPTTY</sequence>
<accession>A0ABP2ST33</accession>
<dbReference type="RefSeq" id="WP_005384109.1">
    <property type="nucleotide sequence ID" value="NZ_KB291590.1"/>
</dbReference>
<dbReference type="Proteomes" id="UP000010412">
    <property type="component" value="Unassembled WGS sequence"/>
</dbReference>
<protein>
    <submittedName>
        <fullName evidence="1">Uncharacterized protein</fullName>
    </submittedName>
</protein>
<dbReference type="EMBL" id="AMEX01000010">
    <property type="protein sequence ID" value="EKY20363.1"/>
    <property type="molecule type" value="Genomic_DNA"/>
</dbReference>
<gene>
    <name evidence="1" type="ORF">HMPREF0870_00818</name>
</gene>
<evidence type="ECO:0000313" key="1">
    <source>
        <dbReference type="EMBL" id="EKY20363.1"/>
    </source>
</evidence>
<reference evidence="1 2" key="1">
    <citation type="submission" date="2012-05" db="EMBL/GenBank/DDBJ databases">
        <authorList>
            <person name="Weinstock G."/>
            <person name="Sodergren E."/>
            <person name="Lobos E.A."/>
            <person name="Fulton L."/>
            <person name="Fulton R."/>
            <person name="Courtney L."/>
            <person name="Fronick C."/>
            <person name="O'Laughlin M."/>
            <person name="Godfrey J."/>
            <person name="Wilson R.M."/>
            <person name="Miner T."/>
            <person name="Farmer C."/>
            <person name="Delehaunty K."/>
            <person name="Cordes M."/>
            <person name="Minx P."/>
            <person name="Tomlinson C."/>
            <person name="Chen J."/>
            <person name="Wollam A."/>
            <person name="Pepin K.H."/>
            <person name="Bhonagiri V."/>
            <person name="Zhang X."/>
            <person name="Suruliraj S."/>
            <person name="Warren W."/>
            <person name="Mitreva M."/>
            <person name="Mardis E.R."/>
            <person name="Wilson R.K."/>
        </authorList>
    </citation>
    <scope>NUCLEOTIDE SEQUENCE [LARGE SCALE GENOMIC DNA]</scope>
    <source>
        <strain evidence="1 2">KON</strain>
    </source>
</reference>
<evidence type="ECO:0000313" key="2">
    <source>
        <dbReference type="Proteomes" id="UP000010412"/>
    </source>
</evidence>